<dbReference type="Gene3D" id="2.30.30.40">
    <property type="entry name" value="SH3 Domains"/>
    <property type="match status" value="1"/>
</dbReference>
<feature type="domain" description="PhnA protein N-terminal proteobacterial" evidence="1">
    <location>
        <begin position="6"/>
        <end position="52"/>
    </location>
</feature>
<dbReference type="InterPro" id="IPR013991">
    <property type="entry name" value="PhnaA_N_proteobac"/>
</dbReference>
<dbReference type="InterPro" id="IPR013988">
    <property type="entry name" value="YjdM_C"/>
</dbReference>
<proteinExistence type="predicted"/>
<dbReference type="SMART" id="SM00782">
    <property type="entry name" value="PhnA_Zn_Ribbon"/>
    <property type="match status" value="1"/>
</dbReference>
<dbReference type="EMBL" id="JAVRIE010000005">
    <property type="protein sequence ID" value="MDT0583560.1"/>
    <property type="molecule type" value="Genomic_DNA"/>
</dbReference>
<protein>
    <submittedName>
        <fullName evidence="2">PhnA domain-containing protein</fullName>
    </submittedName>
</protein>
<keyword evidence="3" id="KW-1185">Reference proteome</keyword>
<dbReference type="Proteomes" id="UP001249020">
    <property type="component" value="Unassembled WGS sequence"/>
</dbReference>
<evidence type="ECO:0000313" key="3">
    <source>
        <dbReference type="Proteomes" id="UP001249020"/>
    </source>
</evidence>
<comment type="caution">
    <text evidence="2">The sequence shown here is derived from an EMBL/GenBank/DDBJ whole genome shotgun (WGS) entry which is preliminary data.</text>
</comment>
<dbReference type="SUPFAM" id="SSF82057">
    <property type="entry name" value="Prokaryotic SH3-related domain"/>
    <property type="match status" value="1"/>
</dbReference>
<evidence type="ECO:0000259" key="1">
    <source>
        <dbReference type="SMART" id="SM00782"/>
    </source>
</evidence>
<sequence>MSIETTLHARSNEKCELCASTSDLSVYPLPHSPDETANCAVLVCGHCLSQITASEDLDYTHWRCLNDAMWSTVPAVQVLAYRMLHKCNSETWAQDALDMIYLEEDTKAWADAGVADDQEPTLDVNGVALSAGDSVTIIKDLDVKGANFTAKRGTPVRNIGLSDNPLHIEGKVNGQRIVIIAAYTKKN</sequence>
<organism evidence="2 3">
    <name type="scientific">Brumicola blandensis</name>
    <dbReference type="NCBI Taxonomy" id="3075611"/>
    <lineage>
        <taxon>Bacteria</taxon>
        <taxon>Pseudomonadati</taxon>
        <taxon>Pseudomonadota</taxon>
        <taxon>Gammaproteobacteria</taxon>
        <taxon>Alteromonadales</taxon>
        <taxon>Alteromonadaceae</taxon>
        <taxon>Brumicola</taxon>
    </lineage>
</organism>
<dbReference type="Pfam" id="PF03831">
    <property type="entry name" value="YjdM"/>
    <property type="match status" value="1"/>
</dbReference>
<dbReference type="RefSeq" id="WP_311362327.1">
    <property type="nucleotide sequence ID" value="NZ_JAVRIE010000005.1"/>
</dbReference>
<reference evidence="2 3" key="1">
    <citation type="submission" date="2023-09" db="EMBL/GenBank/DDBJ databases">
        <authorList>
            <person name="Rey-Velasco X."/>
        </authorList>
    </citation>
    <scope>NUCLEOTIDE SEQUENCE [LARGE SCALE GENOMIC DNA]</scope>
    <source>
        <strain evidence="2 3">W409</strain>
    </source>
</reference>
<dbReference type="AlphaFoldDB" id="A0AAW8R6W1"/>
<evidence type="ECO:0000313" key="2">
    <source>
        <dbReference type="EMBL" id="MDT0583560.1"/>
    </source>
</evidence>
<dbReference type="PANTHER" id="PTHR30305:SF3">
    <property type="entry name" value="PROTEIN YJDM"/>
    <property type="match status" value="1"/>
</dbReference>
<accession>A0AAW8R6W1</accession>
<dbReference type="PANTHER" id="PTHR30305">
    <property type="entry name" value="PROTEIN YJDM-RELATED"/>
    <property type="match status" value="1"/>
</dbReference>
<gene>
    <name evidence="2" type="ORF">RM544_13505</name>
</gene>
<name>A0AAW8R6W1_9ALTE</name>